<evidence type="ECO:0000313" key="6">
    <source>
        <dbReference type="Proteomes" id="UP001460270"/>
    </source>
</evidence>
<feature type="domain" description="JmjC" evidence="4">
    <location>
        <begin position="34"/>
        <end position="196"/>
    </location>
</feature>
<dbReference type="InterPro" id="IPR003347">
    <property type="entry name" value="JmjC_dom"/>
</dbReference>
<dbReference type="EMBL" id="JBBPFD010000021">
    <property type="protein sequence ID" value="KAK7882675.1"/>
    <property type="molecule type" value="Genomic_DNA"/>
</dbReference>
<dbReference type="InterPro" id="IPR041667">
    <property type="entry name" value="Cupin_8"/>
</dbReference>
<gene>
    <name evidence="5" type="ORF">WMY93_028849</name>
</gene>
<comment type="caution">
    <text evidence="5">The sequence shown here is derived from an EMBL/GenBank/DDBJ whole genome shotgun (WGS) entry which is preliminary data.</text>
</comment>
<organism evidence="5 6">
    <name type="scientific">Mugilogobius chulae</name>
    <name type="common">yellowstripe goby</name>
    <dbReference type="NCBI Taxonomy" id="88201"/>
    <lineage>
        <taxon>Eukaryota</taxon>
        <taxon>Metazoa</taxon>
        <taxon>Chordata</taxon>
        <taxon>Craniata</taxon>
        <taxon>Vertebrata</taxon>
        <taxon>Euteleostomi</taxon>
        <taxon>Actinopterygii</taxon>
        <taxon>Neopterygii</taxon>
        <taxon>Teleostei</taxon>
        <taxon>Neoteleostei</taxon>
        <taxon>Acanthomorphata</taxon>
        <taxon>Gobiaria</taxon>
        <taxon>Gobiiformes</taxon>
        <taxon>Gobioidei</taxon>
        <taxon>Gobiidae</taxon>
        <taxon>Gobionellinae</taxon>
        <taxon>Mugilogobius</taxon>
    </lineage>
</organism>
<dbReference type="PANTHER" id="PTHR12461">
    <property type="entry name" value="HYPOXIA-INDUCIBLE FACTOR 1 ALPHA INHIBITOR-RELATED"/>
    <property type="match status" value="1"/>
</dbReference>
<dbReference type="AlphaFoldDB" id="A0AAW0MRG3"/>
<dbReference type="GO" id="GO:0005737">
    <property type="term" value="C:cytoplasm"/>
    <property type="evidence" value="ECO:0007669"/>
    <property type="project" value="UniProtKB-SubCell"/>
</dbReference>
<sequence length="339" mass="39357">MRRWAVCEVGRRTGRGRRRKRCRCVHRLPKAEYWAYADYKYIAEVFKDQPSMFEAVKWSDFGFSGRSGRESTLWIGTEGANTPCHLDSYGCNLVLQVQGRKRWHLFPPDDTSKLYPTRIPYEESSVFSRVDVLNPDLNRFKDFRGARVLFVPRHWWHYVESVDLLLSLILHNNVYMCLYLFVEDVDDEARVSEAVTRAVVCAFKTAHSEDNTDQCSPHREVSLTCPGTSSLPNAPTATHFNPFSPLSPRLDLISHRCHVMNLLIQEVGNVEKLTIRLKRKRGNPRRDSEEREELNEDLKCVTVSTNDLLEVLVHPEVVKHVTELLIQRHTGRHRRTALD</sequence>
<accession>A0AAW0MRG3</accession>
<dbReference type="SMART" id="SM00558">
    <property type="entry name" value="JmjC"/>
    <property type="match status" value="1"/>
</dbReference>
<dbReference type="PANTHER" id="PTHR12461:SF43">
    <property type="entry name" value="HSPB1-ASSOCIATED PROTEIN 1"/>
    <property type="match status" value="1"/>
</dbReference>
<dbReference type="Pfam" id="PF13621">
    <property type="entry name" value="Cupin_8"/>
    <property type="match status" value="1"/>
</dbReference>
<evidence type="ECO:0000256" key="3">
    <source>
        <dbReference type="ARBA" id="ARBA00037342"/>
    </source>
</evidence>
<evidence type="ECO:0000259" key="4">
    <source>
        <dbReference type="PROSITE" id="PS51184"/>
    </source>
</evidence>
<evidence type="ECO:0000313" key="5">
    <source>
        <dbReference type="EMBL" id="KAK7882675.1"/>
    </source>
</evidence>
<dbReference type="SUPFAM" id="SSF51197">
    <property type="entry name" value="Clavaminate synthase-like"/>
    <property type="match status" value="1"/>
</dbReference>
<comment type="subcellular location">
    <subcellularLocation>
        <location evidence="1">Cytoplasm</location>
    </subcellularLocation>
</comment>
<evidence type="ECO:0000256" key="2">
    <source>
        <dbReference type="ARBA" id="ARBA00022490"/>
    </source>
</evidence>
<dbReference type="PROSITE" id="PS51184">
    <property type="entry name" value="JMJC"/>
    <property type="match status" value="1"/>
</dbReference>
<name>A0AAW0MRG3_9GOBI</name>
<dbReference type="Proteomes" id="UP001460270">
    <property type="component" value="Unassembled WGS sequence"/>
</dbReference>
<dbReference type="Gene3D" id="2.60.120.650">
    <property type="entry name" value="Cupin"/>
    <property type="match status" value="1"/>
</dbReference>
<keyword evidence="6" id="KW-1185">Reference proteome</keyword>
<proteinExistence type="predicted"/>
<evidence type="ECO:0000256" key="1">
    <source>
        <dbReference type="ARBA" id="ARBA00004496"/>
    </source>
</evidence>
<protein>
    <recommendedName>
        <fullName evidence="4">JmjC domain-containing protein</fullName>
    </recommendedName>
</protein>
<keyword evidence="2" id="KW-0963">Cytoplasm</keyword>
<comment type="function">
    <text evidence="3">May play a role in cellular stress response.</text>
</comment>
<reference evidence="6" key="1">
    <citation type="submission" date="2024-04" db="EMBL/GenBank/DDBJ databases">
        <title>Salinicola lusitanus LLJ914,a marine bacterium isolated from the Okinawa Trough.</title>
        <authorList>
            <person name="Li J."/>
        </authorList>
    </citation>
    <scope>NUCLEOTIDE SEQUENCE [LARGE SCALE GENOMIC DNA]</scope>
</reference>